<evidence type="ECO:0000313" key="4">
    <source>
        <dbReference type="Proteomes" id="UP000430508"/>
    </source>
</evidence>
<comment type="function">
    <text evidence="2">Functions as a ribosomal silencing factor. Interacts with ribosomal protein uL14 (rplN), blocking formation of intersubunit bridge B8. Prevents association of the 30S and 50S ribosomal subunits and the formation of functional ribosomes, thus repressing translation.</text>
</comment>
<keyword evidence="2" id="KW-0963">Cytoplasm</keyword>
<dbReference type="Pfam" id="PF02410">
    <property type="entry name" value="RsfS"/>
    <property type="match status" value="1"/>
</dbReference>
<dbReference type="PANTHER" id="PTHR21043">
    <property type="entry name" value="IOJAP SUPERFAMILY ORTHOLOG"/>
    <property type="match status" value="1"/>
</dbReference>
<dbReference type="SUPFAM" id="SSF81301">
    <property type="entry name" value="Nucleotidyltransferase"/>
    <property type="match status" value="1"/>
</dbReference>
<dbReference type="GO" id="GO:0043023">
    <property type="term" value="F:ribosomal large subunit binding"/>
    <property type="evidence" value="ECO:0007669"/>
    <property type="project" value="TreeGrafter"/>
</dbReference>
<dbReference type="Proteomes" id="UP000430508">
    <property type="component" value="Chromosome"/>
</dbReference>
<dbReference type="PANTHER" id="PTHR21043:SF0">
    <property type="entry name" value="MITOCHONDRIAL ASSEMBLY OF RIBOSOMAL LARGE SUBUNIT PROTEIN 1"/>
    <property type="match status" value="1"/>
</dbReference>
<dbReference type="GO" id="GO:0042256">
    <property type="term" value="P:cytosolic ribosome assembly"/>
    <property type="evidence" value="ECO:0007669"/>
    <property type="project" value="UniProtKB-UniRule"/>
</dbReference>
<comment type="subunit">
    <text evidence="2">Interacts with ribosomal protein uL14 (rplN).</text>
</comment>
<evidence type="ECO:0000313" key="3">
    <source>
        <dbReference type="EMBL" id="QGZ99714.1"/>
    </source>
</evidence>
<dbReference type="NCBIfam" id="TIGR00090">
    <property type="entry name" value="rsfS_iojap_ybeB"/>
    <property type="match status" value="1"/>
</dbReference>
<keyword evidence="2" id="KW-0810">Translation regulation</keyword>
<dbReference type="HAMAP" id="MF_01477">
    <property type="entry name" value="Iojap_RsfS"/>
    <property type="match status" value="1"/>
</dbReference>
<keyword evidence="2" id="KW-0678">Repressor</keyword>
<comment type="similarity">
    <text evidence="1 2">Belongs to the Iojap/RsfS family.</text>
</comment>
<dbReference type="EMBL" id="CP046996">
    <property type="protein sequence ID" value="QGZ99714.1"/>
    <property type="molecule type" value="Genomic_DNA"/>
</dbReference>
<dbReference type="GO" id="GO:0090071">
    <property type="term" value="P:negative regulation of ribosome biogenesis"/>
    <property type="evidence" value="ECO:0007669"/>
    <property type="project" value="UniProtKB-UniRule"/>
</dbReference>
<evidence type="ECO:0000256" key="1">
    <source>
        <dbReference type="ARBA" id="ARBA00010574"/>
    </source>
</evidence>
<accession>A0A857DHE0</accession>
<gene>
    <name evidence="2 3" type="primary">rsfS</name>
    <name evidence="3" type="ORF">GQ588_03130</name>
</gene>
<dbReference type="InterPro" id="IPR043519">
    <property type="entry name" value="NT_sf"/>
</dbReference>
<reference evidence="3 4" key="1">
    <citation type="submission" date="2019-12" db="EMBL/GenBank/DDBJ databases">
        <title>Sequence classification of anaerobic respiratory reductive dehalogenases: First we see many, then we see few.</title>
        <authorList>
            <person name="Molenda O."/>
            <person name="Puentes Jacome L.A."/>
            <person name="Cao X."/>
            <person name="Nesbo C.L."/>
            <person name="Tang S."/>
            <person name="Morson N."/>
            <person name="Patron J."/>
            <person name="Lomheim L."/>
            <person name="Wishart D.S."/>
            <person name="Edwards E.A."/>
        </authorList>
    </citation>
    <scope>NUCLEOTIDE SEQUENCE [LARGE SCALE GENOMIC DNA]</scope>
    <source>
        <strain evidence="3 4">12DCA</strain>
    </source>
</reference>
<proteinExistence type="inferred from homology"/>
<sequence length="115" mass="13007">MEISHDQLQKVVDFIDDKRGGNILTLDLKGISVIADYFMIATGNSTTQTKAIIEYLAEKLPEVGIPVLRIEGLPEAQWVLIDCGDLVIHIMTPDTREFYSLERLWGDAREVVLYN</sequence>
<protein>
    <recommendedName>
        <fullName evidence="2">Ribosomal silencing factor RsfS</fullName>
    </recommendedName>
</protein>
<dbReference type="GO" id="GO:0017148">
    <property type="term" value="P:negative regulation of translation"/>
    <property type="evidence" value="ECO:0007669"/>
    <property type="project" value="UniProtKB-UniRule"/>
</dbReference>
<dbReference type="AlphaFoldDB" id="A0A857DHE0"/>
<name>A0A857DHE0_9FIRM</name>
<comment type="subcellular location">
    <subcellularLocation>
        <location evidence="2">Cytoplasm</location>
    </subcellularLocation>
</comment>
<dbReference type="Gene3D" id="3.30.460.10">
    <property type="entry name" value="Beta Polymerase, domain 2"/>
    <property type="match status" value="1"/>
</dbReference>
<evidence type="ECO:0000256" key="2">
    <source>
        <dbReference type="HAMAP-Rule" id="MF_01477"/>
    </source>
</evidence>
<dbReference type="GO" id="GO:0005737">
    <property type="term" value="C:cytoplasm"/>
    <property type="evidence" value="ECO:0007669"/>
    <property type="project" value="UniProtKB-SubCell"/>
</dbReference>
<dbReference type="RefSeq" id="WP_019226562.1">
    <property type="nucleotide sequence ID" value="NZ_CP046996.1"/>
</dbReference>
<organism evidence="3 4">
    <name type="scientific">Dehalobacter restrictus</name>
    <dbReference type="NCBI Taxonomy" id="55583"/>
    <lineage>
        <taxon>Bacteria</taxon>
        <taxon>Bacillati</taxon>
        <taxon>Bacillota</taxon>
        <taxon>Clostridia</taxon>
        <taxon>Eubacteriales</taxon>
        <taxon>Desulfitobacteriaceae</taxon>
        <taxon>Dehalobacter</taxon>
    </lineage>
</organism>
<dbReference type="InterPro" id="IPR004394">
    <property type="entry name" value="Iojap/RsfS/C7orf30"/>
</dbReference>